<protein>
    <recommendedName>
        <fullName evidence="1">LRAT domain-containing protein</fullName>
    </recommendedName>
</protein>
<dbReference type="PANTHER" id="PTHR46137">
    <property type="entry name" value="OS05G0310600 PROTEIN"/>
    <property type="match status" value="1"/>
</dbReference>
<evidence type="ECO:0000259" key="1">
    <source>
        <dbReference type="PROSITE" id="PS51934"/>
    </source>
</evidence>
<sequence>MSLAFYFTPFVVRSSLIMSCIEFMPCRQPNSGVVLSCLDCFLGKGSLYCFEYGVTPSVFLSRVRGGTCTTATSDPPETVIHRAMYLLQNGFGNYDVFQNNCEDFTLYCKTGLLIVDKQGVGRSGQASSVIGAPLAAILSSPLNLLMPSPVGVATVTAGMYCMSRYATDIGVRTDVIKVAVEDLAVNLGWAGPHEEVADDEASNQLIVLRGGLGLLILAWWLIQWLGLALPRSAWGGGFALPRSTWGGGFALGLGLCRGSPTRGLVHGAMGGGHMWRRRRDLVVVVAAMGGKDLDYSCWLYRSMISSGGYVEEMSTVSGCDGCGSWVGGDGWAVLGRLSGNWWSVIGGNNGRQSIAGEQSMVGGWRWSLAIVVEMVVMICVTQIST</sequence>
<dbReference type="Pfam" id="PF04970">
    <property type="entry name" value="LRAT"/>
    <property type="match status" value="1"/>
</dbReference>
<dbReference type="AlphaFoldDB" id="A0A2N9GWV8"/>
<reference evidence="2" key="1">
    <citation type="submission" date="2018-02" db="EMBL/GenBank/DDBJ databases">
        <authorList>
            <person name="Cohen D.B."/>
            <person name="Kent A.D."/>
        </authorList>
    </citation>
    <scope>NUCLEOTIDE SEQUENCE</scope>
</reference>
<dbReference type="InterPro" id="IPR007053">
    <property type="entry name" value="LRAT_dom"/>
</dbReference>
<gene>
    <name evidence="2" type="ORF">FSB_LOCUS32074</name>
</gene>
<feature type="domain" description="LRAT" evidence="1">
    <location>
        <begin position="1"/>
        <end position="117"/>
    </location>
</feature>
<dbReference type="Gene3D" id="3.90.1720.10">
    <property type="entry name" value="endopeptidase domain like (from Nostoc punctiforme)"/>
    <property type="match status" value="1"/>
</dbReference>
<accession>A0A2N9GWV8</accession>
<dbReference type="PROSITE" id="PS51934">
    <property type="entry name" value="LRAT"/>
    <property type="match status" value="1"/>
</dbReference>
<name>A0A2N9GWV8_FAGSY</name>
<dbReference type="PANTHER" id="PTHR46137:SF2">
    <property type="entry name" value="OS09G0526800 PROTEIN"/>
    <property type="match status" value="1"/>
</dbReference>
<proteinExistence type="predicted"/>
<evidence type="ECO:0000313" key="2">
    <source>
        <dbReference type="EMBL" id="SPD04192.1"/>
    </source>
</evidence>
<organism evidence="2">
    <name type="scientific">Fagus sylvatica</name>
    <name type="common">Beechnut</name>
    <dbReference type="NCBI Taxonomy" id="28930"/>
    <lineage>
        <taxon>Eukaryota</taxon>
        <taxon>Viridiplantae</taxon>
        <taxon>Streptophyta</taxon>
        <taxon>Embryophyta</taxon>
        <taxon>Tracheophyta</taxon>
        <taxon>Spermatophyta</taxon>
        <taxon>Magnoliopsida</taxon>
        <taxon>eudicotyledons</taxon>
        <taxon>Gunneridae</taxon>
        <taxon>Pentapetalae</taxon>
        <taxon>rosids</taxon>
        <taxon>fabids</taxon>
        <taxon>Fagales</taxon>
        <taxon>Fagaceae</taxon>
        <taxon>Fagus</taxon>
    </lineage>
</organism>
<dbReference type="EMBL" id="OIVN01002504">
    <property type="protein sequence ID" value="SPD04192.1"/>
    <property type="molecule type" value="Genomic_DNA"/>
</dbReference>